<dbReference type="EMBL" id="JABBMT010000043">
    <property type="protein sequence ID" value="NMM42561.1"/>
    <property type="molecule type" value="Genomic_DNA"/>
</dbReference>
<dbReference type="RefSeq" id="WP_169021464.1">
    <property type="nucleotide sequence ID" value="NZ_JABBMT010000043.1"/>
</dbReference>
<proteinExistence type="predicted"/>
<protein>
    <submittedName>
        <fullName evidence="1">Nucleotidyl transferase AbiEii/AbiGii toxin family protein</fullName>
    </submittedName>
</protein>
<evidence type="ECO:0000313" key="1">
    <source>
        <dbReference type="EMBL" id="NMM42561.1"/>
    </source>
</evidence>
<name>A0A7Y0HCC0_9GAMM</name>
<keyword evidence="2" id="KW-1185">Reference proteome</keyword>
<gene>
    <name evidence="1" type="ORF">HHO47_17540</name>
</gene>
<keyword evidence="1" id="KW-0808">Transferase</keyword>
<accession>A0A7Y0HCC0</accession>
<evidence type="ECO:0000313" key="2">
    <source>
        <dbReference type="Proteomes" id="UP000570493"/>
    </source>
</evidence>
<dbReference type="AlphaFoldDB" id="A0A7Y0HCC0"/>
<sequence>MRTPTEHEIMLMSVADVLGEKLLELVTFVGGATVSLHLDDAQPIDIRSTKDVDFIVSVTSTAGYYSLSQKLRDVGFKEYIPDDDEVAPICRFVCDGILVDVMPDDENILGFSNEWFKPSQEDPVMYDLPHGVQIKIVKAKYLLATKLAAFFGRNIDILESKDAEDICILINGRDSLIDDVFEGPSELITYIQSNMTRFMADSQFEYLFANALNGEEPERIDMILERFHQLASGKALI</sequence>
<reference evidence="1" key="1">
    <citation type="submission" date="2020-04" db="EMBL/GenBank/DDBJ databases">
        <title>Genome Sequencing for Pseudoaltermonas arctica.</title>
        <authorList>
            <person name="Elkins N.S."/>
        </authorList>
    </citation>
    <scope>NUCLEOTIDE SEQUENCE [LARGE SCALE GENOMIC DNA]</scope>
    <source>
        <strain evidence="1">NEC-BIFX-2020_0012</strain>
    </source>
</reference>
<dbReference type="Proteomes" id="UP000570493">
    <property type="component" value="Unassembled WGS sequence"/>
</dbReference>
<organism evidence="1 2">
    <name type="scientific">Pseudoalteromonas arctica</name>
    <dbReference type="NCBI Taxonomy" id="394751"/>
    <lineage>
        <taxon>Bacteria</taxon>
        <taxon>Pseudomonadati</taxon>
        <taxon>Pseudomonadota</taxon>
        <taxon>Gammaproteobacteria</taxon>
        <taxon>Alteromonadales</taxon>
        <taxon>Pseudoalteromonadaceae</taxon>
        <taxon>Pseudoalteromonas</taxon>
    </lineage>
</organism>
<comment type="caution">
    <text evidence="1">The sequence shown here is derived from an EMBL/GenBank/DDBJ whole genome shotgun (WGS) entry which is preliminary data.</text>
</comment>
<dbReference type="GO" id="GO:0016740">
    <property type="term" value="F:transferase activity"/>
    <property type="evidence" value="ECO:0007669"/>
    <property type="project" value="UniProtKB-KW"/>
</dbReference>